<dbReference type="EMBL" id="LXPE01000002">
    <property type="protein sequence ID" value="OBA28940.1"/>
    <property type="molecule type" value="Genomic_DNA"/>
</dbReference>
<name>A0A1B7TJL0_9ASCO</name>
<evidence type="ECO:0000256" key="1">
    <source>
        <dbReference type="SAM" id="MobiDB-lite"/>
    </source>
</evidence>
<gene>
    <name evidence="2" type="ORF">HANVADRAFT_51356</name>
</gene>
<dbReference type="AlphaFoldDB" id="A0A1B7TJL0"/>
<evidence type="ECO:0000313" key="3">
    <source>
        <dbReference type="Proteomes" id="UP000092321"/>
    </source>
</evidence>
<proteinExistence type="predicted"/>
<dbReference type="Proteomes" id="UP000092321">
    <property type="component" value="Unassembled WGS sequence"/>
</dbReference>
<feature type="region of interest" description="Disordered" evidence="1">
    <location>
        <begin position="195"/>
        <end position="261"/>
    </location>
</feature>
<dbReference type="OrthoDB" id="29523at2759"/>
<evidence type="ECO:0000313" key="2">
    <source>
        <dbReference type="EMBL" id="OBA28940.1"/>
    </source>
</evidence>
<reference evidence="3" key="1">
    <citation type="journal article" date="2016" name="Proc. Natl. Acad. Sci. U.S.A.">
        <title>Comparative genomics of biotechnologically important yeasts.</title>
        <authorList>
            <person name="Riley R."/>
            <person name="Haridas S."/>
            <person name="Wolfe K.H."/>
            <person name="Lopes M.R."/>
            <person name="Hittinger C.T."/>
            <person name="Goeker M."/>
            <person name="Salamov A.A."/>
            <person name="Wisecaver J.H."/>
            <person name="Long T.M."/>
            <person name="Calvey C.H."/>
            <person name="Aerts A.L."/>
            <person name="Barry K.W."/>
            <person name="Choi C."/>
            <person name="Clum A."/>
            <person name="Coughlan A.Y."/>
            <person name="Deshpande S."/>
            <person name="Douglass A.P."/>
            <person name="Hanson S.J."/>
            <person name="Klenk H.-P."/>
            <person name="LaButti K.M."/>
            <person name="Lapidus A."/>
            <person name="Lindquist E.A."/>
            <person name="Lipzen A.M."/>
            <person name="Meier-Kolthoff J.P."/>
            <person name="Ohm R.A."/>
            <person name="Otillar R.P."/>
            <person name="Pangilinan J.L."/>
            <person name="Peng Y."/>
            <person name="Rokas A."/>
            <person name="Rosa C.A."/>
            <person name="Scheuner C."/>
            <person name="Sibirny A.A."/>
            <person name="Slot J.C."/>
            <person name="Stielow J.B."/>
            <person name="Sun H."/>
            <person name="Kurtzman C.P."/>
            <person name="Blackwell M."/>
            <person name="Grigoriev I.V."/>
            <person name="Jeffries T.W."/>
        </authorList>
    </citation>
    <scope>NUCLEOTIDE SEQUENCE [LARGE SCALE GENOMIC DNA]</scope>
    <source>
        <strain evidence="3">NRRL Y-1626</strain>
    </source>
</reference>
<sequence length="307" mass="35679">MGLAGERKKQRIGWDPRNLNWLSASSTSIAESFDGSNDKEQAKSFQESNFGLKLLMKHGYEHKTKSKTSEEILDSIINSKEFGHNIKIKVKDDKFGIGYTIGGSKINKRVNPRTGKVEAVEGDDNFGLDMFQQILFNLNNKETSKDKKKRKKIEAMNDELDFVRNQRIKGKYGMDFVKGEVLKSELAAILNKEKEMKEKKDKRDKKKEKKDKKDKKKEKKRKLEDEDDEDKLKNKKQKKEKKDKKEKKKDKKKRDKKNVIVEHDMKIEDVQPVVLTGTRYAARSKFIRSKRSAISDPAALKEIFMMS</sequence>
<feature type="compositionally biased region" description="Basic residues" evidence="1">
    <location>
        <begin position="233"/>
        <end position="256"/>
    </location>
</feature>
<evidence type="ECO:0008006" key="4">
    <source>
        <dbReference type="Google" id="ProtNLM"/>
    </source>
</evidence>
<protein>
    <recommendedName>
        <fullName evidence="4">G-patch domain-containing protein</fullName>
    </recommendedName>
</protein>
<feature type="compositionally biased region" description="Basic residues" evidence="1">
    <location>
        <begin position="202"/>
        <end position="220"/>
    </location>
</feature>
<comment type="caution">
    <text evidence="2">The sequence shown here is derived from an EMBL/GenBank/DDBJ whole genome shotgun (WGS) entry which is preliminary data.</text>
</comment>
<keyword evidence="3" id="KW-1185">Reference proteome</keyword>
<accession>A0A1B7TJL0</accession>
<organism evidence="2 3">
    <name type="scientific">Hanseniaspora valbyensis NRRL Y-1626</name>
    <dbReference type="NCBI Taxonomy" id="766949"/>
    <lineage>
        <taxon>Eukaryota</taxon>
        <taxon>Fungi</taxon>
        <taxon>Dikarya</taxon>
        <taxon>Ascomycota</taxon>
        <taxon>Saccharomycotina</taxon>
        <taxon>Saccharomycetes</taxon>
        <taxon>Saccharomycodales</taxon>
        <taxon>Saccharomycodaceae</taxon>
        <taxon>Hanseniaspora</taxon>
    </lineage>
</organism>